<evidence type="ECO:0000256" key="7">
    <source>
        <dbReference type="PROSITE-ProRule" id="PRU00192"/>
    </source>
</evidence>
<dbReference type="OrthoDB" id="414418at2759"/>
<dbReference type="EMBL" id="AMQM01000089">
    <property type="status" value="NOT_ANNOTATED_CDS"/>
    <property type="molecule type" value="Genomic_DNA"/>
</dbReference>
<feature type="domain" description="SH3" evidence="8">
    <location>
        <begin position="253"/>
        <end position="319"/>
    </location>
</feature>
<reference evidence="12" key="1">
    <citation type="submission" date="2012-12" db="EMBL/GenBank/DDBJ databases">
        <authorList>
            <person name="Hellsten U."/>
            <person name="Grimwood J."/>
            <person name="Chapman J.A."/>
            <person name="Shapiro H."/>
            <person name="Aerts A."/>
            <person name="Otillar R.P."/>
            <person name="Terry A.Y."/>
            <person name="Boore J.L."/>
            <person name="Simakov O."/>
            <person name="Marletaz F."/>
            <person name="Cho S.-J."/>
            <person name="Edsinger-Gonzales E."/>
            <person name="Havlak P."/>
            <person name="Kuo D.-H."/>
            <person name="Larsson T."/>
            <person name="Lv J."/>
            <person name="Arendt D."/>
            <person name="Savage R."/>
            <person name="Osoegawa K."/>
            <person name="de Jong P."/>
            <person name="Lindberg D.R."/>
            <person name="Seaver E.C."/>
            <person name="Weisblat D.A."/>
            <person name="Putnam N.H."/>
            <person name="Grigoriev I.V."/>
            <person name="Rokhsar D.S."/>
        </authorList>
    </citation>
    <scope>NUCLEOTIDE SEQUENCE</scope>
</reference>
<dbReference type="EnsemblMetazoa" id="HelroT62030">
    <property type="protein sequence ID" value="HelroP62030"/>
    <property type="gene ID" value="HelroG62030"/>
</dbReference>
<dbReference type="InterPro" id="IPR051710">
    <property type="entry name" value="Phosphatase_SH3-domain"/>
</dbReference>
<dbReference type="InterPro" id="IPR029033">
    <property type="entry name" value="His_PPase_superfam"/>
</dbReference>
<sequence length="659" mass="74857">MTSTLELPPRKLKSDKQALTILRSQTSAEILVQMGFPKNRVEKALAATGDKGIQLASDWLLAHVNDPKLDDDTPRDYILYLCPVGQLHQKFLNFWQSSYQECGWNNALSYFPHMTLSSFFQADDRLVSHLSHVLKMVTEKIEDPPEKMDFDVFTSNKYIGLFARENHETFLKNVTSKFAEEMKKAGIEVEVHKKQLHISMAYHFAVEKKDKLDALLSEIDLNTPARWDLRIYSRKITKPIRTGDIWNLIYADGIVLTVAIIYPYSNTAASDELDLNPGDYLFVKGSDLESSDDGWCEGVSWMTGCSGMFPIIYTERTAETETWTMHMCVNVYNKYIPTQFWTVFWLFQNKFLDRSGSGISSRINIEARGCHLFQAARMGARPAASALPLFVAKHGESIESTFGRDWIDNSFDQSGIYTRYDLNMPKLMPTRSSGHQEFKKDSPLTVQGCFQARLLGEALRDKRIRPVHIYTSPALKCIESAVYLLEGCQTSSSSLNNTLTIKVEPGLFDWLGFYPGGLPKFMSFDELVSNGYRVDDSHVTVVPTNKLMCEETVDHFYERCYVVTKELLKRHENEGGIILFISHGGNLDSCTRKLIGQSKRSLSGFQEISRKVPYGAVCVVQEATVVLDTWYLIEPPVLPFAHSNNPKYNWTSLTIPSLI</sequence>
<dbReference type="SUPFAM" id="SSF46934">
    <property type="entry name" value="UBA-like"/>
    <property type="match status" value="1"/>
</dbReference>
<reference evidence="11" key="3">
    <citation type="submission" date="2015-06" db="UniProtKB">
        <authorList>
            <consortium name="EnsemblMetazoa"/>
        </authorList>
    </citation>
    <scope>IDENTIFICATION</scope>
</reference>
<dbReference type="SUPFAM" id="SSF53254">
    <property type="entry name" value="Phosphoglycerate mutase-like"/>
    <property type="match status" value="1"/>
</dbReference>
<keyword evidence="3" id="KW-0963">Cytoplasm</keyword>
<dbReference type="Pfam" id="PF22562">
    <property type="entry name" value="UBA_7"/>
    <property type="match status" value="1"/>
</dbReference>
<dbReference type="AlphaFoldDB" id="T1FWU3"/>
<dbReference type="InterPro" id="IPR036028">
    <property type="entry name" value="SH3-like_dom_sf"/>
</dbReference>
<dbReference type="Gene3D" id="3.40.50.1240">
    <property type="entry name" value="Phosphoglycerate mutase-like"/>
    <property type="match status" value="1"/>
</dbReference>
<dbReference type="SMART" id="SM00326">
    <property type="entry name" value="SH3"/>
    <property type="match status" value="1"/>
</dbReference>
<feature type="domain" description="UBA" evidence="9">
    <location>
        <begin position="13"/>
        <end position="63"/>
    </location>
</feature>
<dbReference type="Pfam" id="PF14604">
    <property type="entry name" value="SH3_9"/>
    <property type="match status" value="1"/>
</dbReference>
<dbReference type="InterPro" id="IPR001452">
    <property type="entry name" value="SH3_domain"/>
</dbReference>
<dbReference type="eggNOG" id="KOG3734">
    <property type="taxonomic scope" value="Eukaryota"/>
</dbReference>
<evidence type="ECO:0000313" key="11">
    <source>
        <dbReference type="EnsemblMetazoa" id="HelroP62030"/>
    </source>
</evidence>
<dbReference type="GeneID" id="20213291"/>
<dbReference type="FunCoup" id="T1FWU3">
    <property type="interactions" value="940"/>
</dbReference>
<keyword evidence="12" id="KW-1185">Reference proteome</keyword>
<evidence type="ECO:0000259" key="9">
    <source>
        <dbReference type="PROSITE" id="PS50030"/>
    </source>
</evidence>
<dbReference type="FunFam" id="3.40.50.1240:FF:000032">
    <property type="entry name" value="Blast:Protein UBASH3A homolog"/>
    <property type="match status" value="1"/>
</dbReference>
<dbReference type="RefSeq" id="XP_009008872.1">
    <property type="nucleotide sequence ID" value="XM_009010624.1"/>
</dbReference>
<gene>
    <name evidence="11" type="primary">20213291</name>
    <name evidence="10" type="ORF">HELRODRAFT_62030</name>
</gene>
<dbReference type="PANTHER" id="PTHR16469">
    <property type="entry name" value="UBIQUITIN-ASSOCIATED AND SH3 DOMAIN-CONTAINING BA-RELATED"/>
    <property type="match status" value="1"/>
</dbReference>
<dbReference type="PANTHER" id="PTHR16469:SF27">
    <property type="entry name" value="UBIQUITIN-ASSOCIATED AND SH3 DOMAIN-CONTAINING BA-RELATED"/>
    <property type="match status" value="1"/>
</dbReference>
<keyword evidence="4" id="KW-0378">Hydrolase</keyword>
<dbReference type="InterPro" id="IPR015940">
    <property type="entry name" value="UBA"/>
</dbReference>
<dbReference type="Gene3D" id="2.30.30.40">
    <property type="entry name" value="SH3 Domains"/>
    <property type="match status" value="1"/>
</dbReference>
<evidence type="ECO:0000256" key="6">
    <source>
        <dbReference type="ARBA" id="ARBA00083868"/>
    </source>
</evidence>
<dbReference type="EMBL" id="AMQM01000088">
    <property type="status" value="NOT_ANNOTATED_CDS"/>
    <property type="molecule type" value="Genomic_DNA"/>
</dbReference>
<accession>T1FWU3</accession>
<evidence type="ECO:0000256" key="1">
    <source>
        <dbReference type="ARBA" id="ARBA00004514"/>
    </source>
</evidence>
<reference evidence="10 12" key="2">
    <citation type="journal article" date="2013" name="Nature">
        <title>Insights into bilaterian evolution from three spiralian genomes.</title>
        <authorList>
            <person name="Simakov O."/>
            <person name="Marletaz F."/>
            <person name="Cho S.J."/>
            <person name="Edsinger-Gonzales E."/>
            <person name="Havlak P."/>
            <person name="Hellsten U."/>
            <person name="Kuo D.H."/>
            <person name="Larsson T."/>
            <person name="Lv J."/>
            <person name="Arendt D."/>
            <person name="Savage R."/>
            <person name="Osoegawa K."/>
            <person name="de Jong P."/>
            <person name="Grimwood J."/>
            <person name="Chapman J.A."/>
            <person name="Shapiro H."/>
            <person name="Aerts A."/>
            <person name="Otillar R.P."/>
            <person name="Terry A.Y."/>
            <person name="Boore J.L."/>
            <person name="Grigoriev I.V."/>
            <person name="Lindberg D.R."/>
            <person name="Seaver E.C."/>
            <person name="Weisblat D.A."/>
            <person name="Putnam N.H."/>
            <person name="Rokhsar D.S."/>
        </authorList>
    </citation>
    <scope>NUCLEOTIDE SEQUENCE</scope>
</reference>
<dbReference type="EMBL" id="KB095811">
    <property type="protein sequence ID" value="ESO12152.1"/>
    <property type="molecule type" value="Genomic_DNA"/>
</dbReference>
<organism evidence="11 12">
    <name type="scientific">Helobdella robusta</name>
    <name type="common">Californian leech</name>
    <dbReference type="NCBI Taxonomy" id="6412"/>
    <lineage>
        <taxon>Eukaryota</taxon>
        <taxon>Metazoa</taxon>
        <taxon>Spiralia</taxon>
        <taxon>Lophotrochozoa</taxon>
        <taxon>Annelida</taxon>
        <taxon>Clitellata</taxon>
        <taxon>Hirudinea</taxon>
        <taxon>Rhynchobdellida</taxon>
        <taxon>Glossiphoniidae</taxon>
        <taxon>Helobdella</taxon>
    </lineage>
</organism>
<evidence type="ECO:0000259" key="8">
    <source>
        <dbReference type="PROSITE" id="PS50002"/>
    </source>
</evidence>
<dbReference type="Proteomes" id="UP000015101">
    <property type="component" value="Unassembled WGS sequence"/>
</dbReference>
<dbReference type="HOGENOM" id="CLU_016516_1_0_1"/>
<proteinExistence type="predicted"/>
<dbReference type="Gene3D" id="1.10.8.10">
    <property type="entry name" value="DNA helicase RuvA subunit, C-terminal domain"/>
    <property type="match status" value="1"/>
</dbReference>
<dbReference type="SMART" id="SM00165">
    <property type="entry name" value="UBA"/>
    <property type="match status" value="1"/>
</dbReference>
<protein>
    <recommendedName>
        <fullName evidence="6">Protein UBASH3A homolog</fullName>
    </recommendedName>
</protein>
<dbReference type="GO" id="GO:0004721">
    <property type="term" value="F:phosphoprotein phosphatase activity"/>
    <property type="evidence" value="ECO:0007669"/>
    <property type="project" value="UniProtKB-KW"/>
</dbReference>
<dbReference type="KEGG" id="hro:HELRODRAFT_62030"/>
<evidence type="ECO:0000313" key="12">
    <source>
        <dbReference type="Proteomes" id="UP000015101"/>
    </source>
</evidence>
<dbReference type="SUPFAM" id="SSF50044">
    <property type="entry name" value="SH3-domain"/>
    <property type="match status" value="1"/>
</dbReference>
<evidence type="ECO:0000313" key="10">
    <source>
        <dbReference type="EMBL" id="ESO12152.1"/>
    </source>
</evidence>
<dbReference type="EMBL" id="AMQM01000087">
    <property type="status" value="NOT_ANNOTATED_CDS"/>
    <property type="molecule type" value="Genomic_DNA"/>
</dbReference>
<dbReference type="CDD" id="cd14301">
    <property type="entry name" value="UBA_UBS3B"/>
    <property type="match status" value="1"/>
</dbReference>
<name>T1FWU3_HELRO</name>
<dbReference type="OMA" id="YNFPTDH"/>
<dbReference type="InParanoid" id="T1FWU3"/>
<dbReference type="InterPro" id="IPR009060">
    <property type="entry name" value="UBA-like_sf"/>
</dbReference>
<dbReference type="PROSITE" id="PS50030">
    <property type="entry name" value="UBA"/>
    <property type="match status" value="1"/>
</dbReference>
<evidence type="ECO:0000256" key="2">
    <source>
        <dbReference type="ARBA" id="ARBA00022443"/>
    </source>
</evidence>
<evidence type="ECO:0000256" key="4">
    <source>
        <dbReference type="ARBA" id="ARBA00022801"/>
    </source>
</evidence>
<dbReference type="PROSITE" id="PS50002">
    <property type="entry name" value="SH3"/>
    <property type="match status" value="1"/>
</dbReference>
<dbReference type="InterPro" id="IPR013078">
    <property type="entry name" value="His_Pase_superF_clade-1"/>
</dbReference>
<dbReference type="STRING" id="6412.T1FWU3"/>
<dbReference type="CTD" id="20213291"/>
<dbReference type="Pfam" id="PF00300">
    <property type="entry name" value="His_Phos_1"/>
    <property type="match status" value="1"/>
</dbReference>
<comment type="subcellular location">
    <subcellularLocation>
        <location evidence="1">Cytoplasm</location>
        <location evidence="1">Cytosol</location>
    </subcellularLocation>
</comment>
<evidence type="ECO:0000256" key="3">
    <source>
        <dbReference type="ARBA" id="ARBA00022490"/>
    </source>
</evidence>
<evidence type="ECO:0000256" key="5">
    <source>
        <dbReference type="ARBA" id="ARBA00022912"/>
    </source>
</evidence>
<keyword evidence="2 7" id="KW-0728">SH3 domain</keyword>
<dbReference type="GO" id="GO:0005829">
    <property type="term" value="C:cytosol"/>
    <property type="evidence" value="ECO:0007669"/>
    <property type="project" value="UniProtKB-SubCell"/>
</dbReference>
<keyword evidence="5" id="KW-0904">Protein phosphatase</keyword>
<dbReference type="CDD" id="cd07040">
    <property type="entry name" value="HP"/>
    <property type="match status" value="1"/>
</dbReference>
<dbReference type="FunFam" id="1.10.8.10:FF:000053">
    <property type="entry name" value="Ubiquitin-associated and SH3 domain-containing, A"/>
    <property type="match status" value="1"/>
</dbReference>
<dbReference type="GO" id="GO:0003993">
    <property type="term" value="F:acid phosphatase activity"/>
    <property type="evidence" value="ECO:0007669"/>
    <property type="project" value="UniProtKB-ARBA"/>
</dbReference>